<dbReference type="CDD" id="cd14752">
    <property type="entry name" value="GH31_N"/>
    <property type="match status" value="1"/>
</dbReference>
<evidence type="ECO:0000256" key="6">
    <source>
        <dbReference type="ARBA" id="ARBA00022737"/>
    </source>
</evidence>
<keyword evidence="9" id="KW-1133">Transmembrane helix</keyword>
<comment type="caution">
    <text evidence="14">Lacks conserved residue(s) required for the propagation of feature annotation.</text>
</comment>
<dbReference type="PROSITE" id="PS00129">
    <property type="entry name" value="GLYCOSYL_HYDROL_F31_1"/>
    <property type="match status" value="1"/>
</dbReference>
<dbReference type="GO" id="GO:0045177">
    <property type="term" value="C:apical part of cell"/>
    <property type="evidence" value="ECO:0007669"/>
    <property type="project" value="UniProtKB-ARBA"/>
</dbReference>
<dbReference type="FunFam" id="3.20.20.80:FF:000016">
    <property type="entry name" value="Maltase-glucoamylase, intestinal"/>
    <property type="match status" value="1"/>
</dbReference>
<keyword evidence="8" id="KW-0735">Signal-anchor</keyword>
<dbReference type="SUPFAM" id="SSF57492">
    <property type="entry name" value="Trefoil"/>
    <property type="match status" value="1"/>
</dbReference>
<dbReference type="AlphaFoldDB" id="A0A7K9SR33"/>
<dbReference type="InterPro" id="IPR011013">
    <property type="entry name" value="Gal_mutarotase_sf_dom"/>
</dbReference>
<dbReference type="GO" id="GO:0012505">
    <property type="term" value="C:endomembrane system"/>
    <property type="evidence" value="ECO:0007669"/>
    <property type="project" value="UniProtKB-ARBA"/>
</dbReference>
<evidence type="ECO:0000256" key="11">
    <source>
        <dbReference type="ARBA" id="ARBA00023157"/>
    </source>
</evidence>
<dbReference type="Gene3D" id="2.60.40.1180">
    <property type="entry name" value="Golgi alpha-mannosidase II"/>
    <property type="match status" value="3"/>
</dbReference>
<dbReference type="Proteomes" id="UP000566440">
    <property type="component" value="Unassembled WGS sequence"/>
</dbReference>
<evidence type="ECO:0000256" key="3">
    <source>
        <dbReference type="ARBA" id="ARBA00022641"/>
    </source>
</evidence>
<keyword evidence="12" id="KW-0325">Glycoprotein</keyword>
<dbReference type="SUPFAM" id="SSF51445">
    <property type="entry name" value="(Trans)glycosidases"/>
    <property type="match status" value="1"/>
</dbReference>
<keyword evidence="4" id="KW-0812">Transmembrane</keyword>
<evidence type="ECO:0000256" key="1">
    <source>
        <dbReference type="ARBA" id="ARBA00004167"/>
    </source>
</evidence>
<keyword evidence="10" id="KW-0472">Membrane</keyword>
<organism evidence="17 18">
    <name type="scientific">Galbula dea</name>
    <dbReference type="NCBI Taxonomy" id="1109041"/>
    <lineage>
        <taxon>Eukaryota</taxon>
        <taxon>Metazoa</taxon>
        <taxon>Chordata</taxon>
        <taxon>Craniata</taxon>
        <taxon>Vertebrata</taxon>
        <taxon>Euteleostomi</taxon>
        <taxon>Archelosauria</taxon>
        <taxon>Archosauria</taxon>
        <taxon>Dinosauria</taxon>
        <taxon>Saurischia</taxon>
        <taxon>Theropoda</taxon>
        <taxon>Coelurosauria</taxon>
        <taxon>Aves</taxon>
        <taxon>Neognathae</taxon>
        <taxon>Neoaves</taxon>
        <taxon>Telluraves</taxon>
        <taxon>Coraciimorphae</taxon>
        <taxon>Piciformes</taxon>
        <taxon>Galbulidae</taxon>
        <taxon>Galbula</taxon>
    </lineage>
</organism>
<keyword evidence="11" id="KW-1015">Disulfide bond</keyword>
<dbReference type="GO" id="GO:0005975">
    <property type="term" value="P:carbohydrate metabolic process"/>
    <property type="evidence" value="ECO:0007669"/>
    <property type="project" value="InterPro"/>
</dbReference>
<dbReference type="SUPFAM" id="SSF51011">
    <property type="entry name" value="Glycosyl hydrolase domain"/>
    <property type="match status" value="1"/>
</dbReference>
<dbReference type="CDD" id="cd00111">
    <property type="entry name" value="Trefoil"/>
    <property type="match status" value="1"/>
</dbReference>
<dbReference type="GO" id="GO:0005737">
    <property type="term" value="C:cytoplasm"/>
    <property type="evidence" value="ECO:0007669"/>
    <property type="project" value="UniProtKB-ARBA"/>
</dbReference>
<dbReference type="InterPro" id="IPR048395">
    <property type="entry name" value="Glyco_hydro_31_C"/>
</dbReference>
<sequence length="976" mass="111594">QNVLHMNVTTNNYRDPNNLSFQEVKILGLLQEPVSVIVLEDNLVQNSSHRITYDGVNKVALIEGLHLQLGKSYSLRWTPGTNVDDKYDCHPGIDASKEKCEELGCVWTEDTSTVGVPYCHFGSLDNPYSVADVTYTSLGVSANLTLTNSNLKAYQKSMAPIGTLRLEVKYHNDHMLQFKIYDYANNRYEVPVPLNVPKVPESTAQSRLYDVMVQNKPFGIRIRRRSTQTVIWDSQLPTFTFSNMFLQISTRLPSQYLFGFGENEHNSFRRDMNWHTWGMFTRDQPPGYKLNSYGFHPFYMALEEDGNAHGVLLLNSNAMDVTFQPTPALTYRTTGGVLDFYMVLGPSPELVVQEYTALVGRPVLPPYWALGFQLCRYGYANDTEIANLVEDMKAAKIPYDVQYADIDYMERQLDFTLSPHFSGLPDLVKKMREEGMRFILILDPAISANETNYLPFTRGLENDVFIKWPNSDDIMYGKVWPDLPNIEVNTTLDWDTQVELYRAYAAFPDFFRNSTIEWWEREITEVYSNPRNTSRSLKFDGIWIDMNEPSSFVNGAVGGCRNQELNFPPYIPQLGSRSLGLSFKTLCMEALHHLQDGSPVQHYDVHNLYGWAQTKPTLEILQNLTKERGIVVTRSTYPTSGRWSGHWLGDNTAAWNQLDKSIIGMMDFSLFGISYTGADICGFFGDSEYELCARWMELGAFYPYSRNHNGNSGRRQDPVAWNSTFADLSRKVLNIRYTLLPYLYTLMFQANAHGSTVVRPLFHEFVEDQKTWDIYQQFLWGPALLISPVLEQGAAEVRAFLPDARWYDYHTDEYIGFRGQFRNLSSPLGHINLHVRGGYILPHQSPANTTFYSRKNPLALTVALSDDHLAEGHLYWDDGVRVGAYENGIYLLTLFVVRQNLLEIKVLHHGYVDPNNLKFTRIKILGVTSTVREVTVAQDGEGIQSPHVVSYNSQKQVLEISHLELDLGKNYTLKWS</sequence>
<dbReference type="Gene3D" id="2.60.40.1760">
    <property type="entry name" value="glycosyl hydrolase (family 31)"/>
    <property type="match status" value="1"/>
</dbReference>
<dbReference type="GO" id="GO:0005886">
    <property type="term" value="C:plasma membrane"/>
    <property type="evidence" value="ECO:0007669"/>
    <property type="project" value="UniProtKB-ARBA"/>
</dbReference>
<evidence type="ECO:0000256" key="4">
    <source>
        <dbReference type="ARBA" id="ARBA00022692"/>
    </source>
</evidence>
<comment type="similarity">
    <text evidence="2 15">Belongs to the glycosyl hydrolase 31 family.</text>
</comment>
<dbReference type="InterPro" id="IPR000519">
    <property type="entry name" value="P_trefoil_dom"/>
</dbReference>
<dbReference type="InterPro" id="IPR030458">
    <property type="entry name" value="Glyco_hydro_31_AS"/>
</dbReference>
<dbReference type="CDD" id="cd06602">
    <property type="entry name" value="GH31_MGAM_SI_GAA"/>
    <property type="match status" value="1"/>
</dbReference>
<dbReference type="PANTHER" id="PTHR22762">
    <property type="entry name" value="ALPHA-GLUCOSIDASE"/>
    <property type="match status" value="1"/>
</dbReference>
<dbReference type="Gene3D" id="3.20.20.80">
    <property type="entry name" value="Glycosidases"/>
    <property type="match status" value="1"/>
</dbReference>
<keyword evidence="3" id="KW-0765">Sulfation</keyword>
<dbReference type="Pfam" id="PF00088">
    <property type="entry name" value="Trefoil"/>
    <property type="match status" value="1"/>
</dbReference>
<feature type="domain" description="P-type" evidence="16">
    <location>
        <begin position="71"/>
        <end position="123"/>
    </location>
</feature>
<dbReference type="InterPro" id="IPR017853">
    <property type="entry name" value="GH"/>
</dbReference>
<dbReference type="InterPro" id="IPR044913">
    <property type="entry name" value="P_trefoil_dom_sf"/>
</dbReference>
<evidence type="ECO:0000256" key="10">
    <source>
        <dbReference type="ARBA" id="ARBA00023136"/>
    </source>
</evidence>
<feature type="non-terminal residue" evidence="17">
    <location>
        <position position="976"/>
    </location>
</feature>
<evidence type="ECO:0000256" key="7">
    <source>
        <dbReference type="ARBA" id="ARBA00022801"/>
    </source>
</evidence>
<keyword evidence="7 15" id="KW-0378">Hydrolase</keyword>
<evidence type="ECO:0000313" key="17">
    <source>
        <dbReference type="EMBL" id="NXI38584.1"/>
    </source>
</evidence>
<evidence type="ECO:0000256" key="15">
    <source>
        <dbReference type="RuleBase" id="RU361185"/>
    </source>
</evidence>
<keyword evidence="6" id="KW-0677">Repeat</keyword>
<dbReference type="InterPro" id="IPR000322">
    <property type="entry name" value="Glyco_hydro_31_TIM"/>
</dbReference>
<dbReference type="FunFam" id="2.60.40.1760:FF:000001">
    <property type="entry name" value="Maltase-glucoamylase, intestinal"/>
    <property type="match status" value="1"/>
</dbReference>
<comment type="subcellular location">
    <subcellularLocation>
        <location evidence="1">Membrane</location>
        <topology evidence="1">Single-pass membrane protein</topology>
    </subcellularLocation>
</comment>
<dbReference type="PROSITE" id="PS00707">
    <property type="entry name" value="GLYCOSYL_HYDROL_F31_2"/>
    <property type="match status" value="1"/>
</dbReference>
<evidence type="ECO:0000259" key="16">
    <source>
        <dbReference type="PROSITE" id="PS51448"/>
    </source>
</evidence>
<dbReference type="PROSITE" id="PS51448">
    <property type="entry name" value="P_TREFOIL_2"/>
    <property type="match status" value="1"/>
</dbReference>
<dbReference type="OrthoDB" id="5839090at2759"/>
<accession>A0A7K9SR33</accession>
<gene>
    <name evidence="17" type="primary">Mgam_0</name>
    <name evidence="17" type="ORF">GALDEA_R04146</name>
</gene>
<evidence type="ECO:0000313" key="18">
    <source>
        <dbReference type="Proteomes" id="UP000566440"/>
    </source>
</evidence>
<evidence type="ECO:0000256" key="8">
    <source>
        <dbReference type="ARBA" id="ARBA00022968"/>
    </source>
</evidence>
<dbReference type="Gene3D" id="4.10.110.10">
    <property type="entry name" value="Spasmolytic Protein, domain 1"/>
    <property type="match status" value="1"/>
</dbReference>
<dbReference type="FunFam" id="2.60.40.1180:FF:000005">
    <property type="entry name" value="Maltase-glucoamylase, intestinal"/>
    <property type="match status" value="1"/>
</dbReference>
<dbReference type="GO" id="GO:0004558">
    <property type="term" value="F:alpha-1,4-glucosidase activity"/>
    <property type="evidence" value="ECO:0007669"/>
    <property type="project" value="TreeGrafter"/>
</dbReference>
<dbReference type="EMBL" id="VWZX01003446">
    <property type="protein sequence ID" value="NXI38584.1"/>
    <property type="molecule type" value="Genomic_DNA"/>
</dbReference>
<evidence type="ECO:0000256" key="12">
    <source>
        <dbReference type="ARBA" id="ARBA00023180"/>
    </source>
</evidence>
<feature type="non-terminal residue" evidence="17">
    <location>
        <position position="1"/>
    </location>
</feature>
<keyword evidence="18" id="KW-1185">Reference proteome</keyword>
<proteinExistence type="inferred from homology"/>
<evidence type="ECO:0000256" key="14">
    <source>
        <dbReference type="PROSITE-ProRule" id="PRU00779"/>
    </source>
</evidence>
<dbReference type="InterPro" id="IPR013780">
    <property type="entry name" value="Glyco_hydro_b"/>
</dbReference>
<comment type="caution">
    <text evidence="17">The sequence shown here is derived from an EMBL/GenBank/DDBJ whole genome shotgun (WGS) entry which is preliminary data.</text>
</comment>
<keyword evidence="5" id="KW-0732">Signal</keyword>
<dbReference type="Pfam" id="PF21365">
    <property type="entry name" value="Glyco_hydro_31_3rd"/>
    <property type="match status" value="1"/>
</dbReference>
<name>A0A7K9SR33_9PICI</name>
<dbReference type="FunFam" id="2.60.40.1180:FF:000001">
    <property type="entry name" value="Maltase-glucoamylase, intestinal"/>
    <property type="match status" value="1"/>
</dbReference>
<reference evidence="17 18" key="1">
    <citation type="submission" date="2019-09" db="EMBL/GenBank/DDBJ databases">
        <title>Bird 10,000 Genomes (B10K) Project - Family phase.</title>
        <authorList>
            <person name="Zhang G."/>
        </authorList>
    </citation>
    <scope>NUCLEOTIDE SEQUENCE [LARGE SCALE GENOMIC DNA]</scope>
    <source>
        <strain evidence="17">B10K-DU-001-62</strain>
        <tissue evidence="17">Muscle</tissue>
    </source>
</reference>
<evidence type="ECO:0000256" key="9">
    <source>
        <dbReference type="ARBA" id="ARBA00022989"/>
    </source>
</evidence>
<evidence type="ECO:0000256" key="13">
    <source>
        <dbReference type="ARBA" id="ARBA00023295"/>
    </source>
</evidence>
<dbReference type="InterPro" id="IPR030459">
    <property type="entry name" value="Glyco_hydro_31_CS"/>
</dbReference>
<keyword evidence="13 15" id="KW-0326">Glycosidase</keyword>
<dbReference type="PANTHER" id="PTHR22762:SF133">
    <property type="entry name" value="P-TYPE DOMAIN-CONTAINING PROTEIN"/>
    <property type="match status" value="1"/>
</dbReference>
<dbReference type="Pfam" id="PF01055">
    <property type="entry name" value="Glyco_hydro_31_2nd"/>
    <property type="match status" value="1"/>
</dbReference>
<evidence type="ECO:0000256" key="2">
    <source>
        <dbReference type="ARBA" id="ARBA00007806"/>
    </source>
</evidence>
<dbReference type="SUPFAM" id="SSF74650">
    <property type="entry name" value="Galactose mutarotase-like"/>
    <property type="match status" value="1"/>
</dbReference>
<dbReference type="GO" id="GO:0030246">
    <property type="term" value="F:carbohydrate binding"/>
    <property type="evidence" value="ECO:0007669"/>
    <property type="project" value="InterPro"/>
</dbReference>
<evidence type="ECO:0000256" key="5">
    <source>
        <dbReference type="ARBA" id="ARBA00022729"/>
    </source>
</evidence>
<protein>
    <submittedName>
        <fullName evidence="17">MGA protein</fullName>
    </submittedName>
</protein>